<name>A0ABP9D1U0_9ACTN</name>
<keyword evidence="4" id="KW-1185">Reference proteome</keyword>
<evidence type="ECO:0000256" key="1">
    <source>
        <dbReference type="ARBA" id="ARBA00008812"/>
    </source>
</evidence>
<protein>
    <submittedName>
        <fullName evidence="3">YceI family protein</fullName>
    </submittedName>
</protein>
<comment type="similarity">
    <text evidence="1">Belongs to the UPF0312 family.</text>
</comment>
<dbReference type="InterPro" id="IPR036761">
    <property type="entry name" value="TTHA0802/YceI-like_sf"/>
</dbReference>
<dbReference type="Proteomes" id="UP001500839">
    <property type="component" value="Unassembled WGS sequence"/>
</dbReference>
<dbReference type="Gene3D" id="2.40.128.110">
    <property type="entry name" value="Lipid/polyisoprenoid-binding, YceI-like"/>
    <property type="match status" value="1"/>
</dbReference>
<proteinExistence type="inferred from homology"/>
<evidence type="ECO:0000259" key="2">
    <source>
        <dbReference type="SMART" id="SM00867"/>
    </source>
</evidence>
<comment type="caution">
    <text evidence="3">The sequence shown here is derived from an EMBL/GenBank/DDBJ whole genome shotgun (WGS) entry which is preliminary data.</text>
</comment>
<dbReference type="Pfam" id="PF04264">
    <property type="entry name" value="YceI"/>
    <property type="match status" value="1"/>
</dbReference>
<sequence length="194" mass="20618">MKRQSLRRKQTMTTSVRDSGLTAGTWNLDPVHSSIGFSVRHMMVSKVRGKFDEFTGQITISDEGEATVVADINVGSINTGNDQRDAHVRSADYFEVETHPVAAFRSTGIRAKGGAHVLTGEFTLRGVTKPIEMDLELTGVNPGTGDGPVAGFEASTVLNRKDFGITLDMPLDGGGAAVGDKITISIDAQARLAA</sequence>
<dbReference type="InterPro" id="IPR007372">
    <property type="entry name" value="Lipid/polyisoprenoid-bd_YceI"/>
</dbReference>
<reference evidence="4" key="1">
    <citation type="journal article" date="2019" name="Int. J. Syst. Evol. Microbiol.">
        <title>The Global Catalogue of Microorganisms (GCM) 10K type strain sequencing project: providing services to taxonomists for standard genome sequencing and annotation.</title>
        <authorList>
            <consortium name="The Broad Institute Genomics Platform"/>
            <consortium name="The Broad Institute Genome Sequencing Center for Infectious Disease"/>
            <person name="Wu L."/>
            <person name="Ma J."/>
        </authorList>
    </citation>
    <scope>NUCLEOTIDE SEQUENCE [LARGE SCALE GENOMIC DNA]</scope>
    <source>
        <strain evidence="4">JCM 18542</strain>
    </source>
</reference>
<evidence type="ECO:0000313" key="3">
    <source>
        <dbReference type="EMBL" id="GAA4822290.1"/>
    </source>
</evidence>
<dbReference type="EMBL" id="BAABKQ010000001">
    <property type="protein sequence ID" value="GAA4822290.1"/>
    <property type="molecule type" value="Genomic_DNA"/>
</dbReference>
<dbReference type="SMART" id="SM00867">
    <property type="entry name" value="YceI"/>
    <property type="match status" value="1"/>
</dbReference>
<evidence type="ECO:0000313" key="4">
    <source>
        <dbReference type="Proteomes" id="UP001500839"/>
    </source>
</evidence>
<feature type="domain" description="Lipid/polyisoprenoid-binding YceI-like" evidence="2">
    <location>
        <begin position="25"/>
        <end position="191"/>
    </location>
</feature>
<gene>
    <name evidence="3" type="ORF">GCM10023353_33430</name>
</gene>
<accession>A0ABP9D1U0</accession>
<organism evidence="3 4">
    <name type="scientific">Tomitella cavernea</name>
    <dbReference type="NCBI Taxonomy" id="1387982"/>
    <lineage>
        <taxon>Bacteria</taxon>
        <taxon>Bacillati</taxon>
        <taxon>Actinomycetota</taxon>
        <taxon>Actinomycetes</taxon>
        <taxon>Mycobacteriales</taxon>
        <taxon>Tomitella</taxon>
    </lineage>
</organism>
<dbReference type="PANTHER" id="PTHR34406">
    <property type="entry name" value="PROTEIN YCEI"/>
    <property type="match status" value="1"/>
</dbReference>
<dbReference type="PANTHER" id="PTHR34406:SF1">
    <property type="entry name" value="PROTEIN YCEI"/>
    <property type="match status" value="1"/>
</dbReference>
<dbReference type="SUPFAM" id="SSF101874">
    <property type="entry name" value="YceI-like"/>
    <property type="match status" value="1"/>
</dbReference>